<accession>E3GGA2</accession>
<organism evidence="6 7">
    <name type="scientific">Eubacterium callanderi</name>
    <dbReference type="NCBI Taxonomy" id="53442"/>
    <lineage>
        <taxon>Bacteria</taxon>
        <taxon>Bacillati</taxon>
        <taxon>Bacillota</taxon>
        <taxon>Clostridia</taxon>
        <taxon>Eubacteriales</taxon>
        <taxon>Eubacteriaceae</taxon>
        <taxon>Eubacterium</taxon>
    </lineage>
</organism>
<dbReference type="Pfam" id="PF00005">
    <property type="entry name" value="ABC_tran"/>
    <property type="match status" value="1"/>
</dbReference>
<evidence type="ECO:0000256" key="3">
    <source>
        <dbReference type="ARBA" id="ARBA00022741"/>
    </source>
</evidence>
<dbReference type="PANTHER" id="PTHR42798">
    <property type="entry name" value="LIPOPROTEIN-RELEASING SYSTEM ATP-BINDING PROTEIN LOLD"/>
    <property type="match status" value="1"/>
</dbReference>
<protein>
    <recommendedName>
        <fullName evidence="5">ABC transporter domain-containing protein</fullName>
    </recommendedName>
</protein>
<dbReference type="InterPro" id="IPR017911">
    <property type="entry name" value="MacB-like_ATP-bd"/>
</dbReference>
<dbReference type="KEGG" id="elm:ELI_3751"/>
<dbReference type="GO" id="GO:0022857">
    <property type="term" value="F:transmembrane transporter activity"/>
    <property type="evidence" value="ECO:0007669"/>
    <property type="project" value="UniProtKB-ARBA"/>
</dbReference>
<dbReference type="PANTHER" id="PTHR42798:SF6">
    <property type="entry name" value="CELL DIVISION ATP-BINDING PROTEIN FTSE"/>
    <property type="match status" value="1"/>
</dbReference>
<sequence>MEILKTTDLKKHYGSGESMVKALDGVSLSVEKGKFTAIVGTSGSGKSTLLHMLGGLDKPTSGSVKVGGKELSDMNDEQLTIFRRRQIGFIFQNYNLVPILNVYENIVLPIELDGNTADKRFVGGIVKMLGLKEKLTSLPGNLSGGQQQRVAIARALATKPAIILADEPTGNLDSRTSQDVLSLLKATSARFNQTIAMITHNEEIAQLADEVIRIEDGKIVNGR</sequence>
<dbReference type="PROSITE" id="PS50893">
    <property type="entry name" value="ABC_TRANSPORTER_2"/>
    <property type="match status" value="1"/>
</dbReference>
<dbReference type="InterPro" id="IPR027417">
    <property type="entry name" value="P-loop_NTPase"/>
</dbReference>
<dbReference type="GO" id="GO:0098796">
    <property type="term" value="C:membrane protein complex"/>
    <property type="evidence" value="ECO:0007669"/>
    <property type="project" value="UniProtKB-ARBA"/>
</dbReference>
<keyword evidence="3" id="KW-0547">Nucleotide-binding</keyword>
<name>E3GGA2_9FIRM</name>
<evidence type="ECO:0000313" key="7">
    <source>
        <dbReference type="Proteomes" id="UP000006873"/>
    </source>
</evidence>
<dbReference type="GO" id="GO:0016887">
    <property type="term" value="F:ATP hydrolysis activity"/>
    <property type="evidence" value="ECO:0007669"/>
    <property type="project" value="InterPro"/>
</dbReference>
<keyword evidence="4" id="KW-0067">ATP-binding</keyword>
<reference evidence="6 7" key="2">
    <citation type="journal article" date="2011" name="J. Bacteriol.">
        <title>Complete genome sequence of a carbon monoxide-utilizing acetogen, Eubacterium limosum KIST612.</title>
        <authorList>
            <person name="Roh H."/>
            <person name="Ko H.J."/>
            <person name="Kim D."/>
            <person name="Choi D.G."/>
            <person name="Park S."/>
            <person name="Kim S."/>
            <person name="Chang I.S."/>
            <person name="Choi I.G."/>
        </authorList>
    </citation>
    <scope>NUCLEOTIDE SEQUENCE [LARGE SCALE GENOMIC DNA]</scope>
    <source>
        <strain evidence="6 7">KIST612</strain>
    </source>
</reference>
<dbReference type="InterPro" id="IPR003593">
    <property type="entry name" value="AAA+_ATPase"/>
</dbReference>
<dbReference type="EMBL" id="CP002273">
    <property type="protein sequence ID" value="ADO38707.1"/>
    <property type="molecule type" value="Genomic_DNA"/>
</dbReference>
<dbReference type="HOGENOM" id="CLU_000604_1_22_9"/>
<evidence type="ECO:0000256" key="4">
    <source>
        <dbReference type="ARBA" id="ARBA00022840"/>
    </source>
</evidence>
<keyword evidence="2" id="KW-0813">Transport</keyword>
<evidence type="ECO:0000256" key="1">
    <source>
        <dbReference type="ARBA" id="ARBA00005417"/>
    </source>
</evidence>
<gene>
    <name evidence="6" type="ordered locus">ELI_3751</name>
</gene>
<dbReference type="FunFam" id="3.40.50.300:FF:000032">
    <property type="entry name" value="Export ABC transporter ATP-binding protein"/>
    <property type="match status" value="1"/>
</dbReference>
<dbReference type="CDD" id="cd03255">
    <property type="entry name" value="ABC_MJ0796_LolCDE_FtsE"/>
    <property type="match status" value="1"/>
</dbReference>
<dbReference type="Proteomes" id="UP000006873">
    <property type="component" value="Chromosome"/>
</dbReference>
<dbReference type="AlphaFoldDB" id="E3GGA2"/>
<dbReference type="SMART" id="SM00382">
    <property type="entry name" value="AAA"/>
    <property type="match status" value="1"/>
</dbReference>
<dbReference type="SUPFAM" id="SSF52540">
    <property type="entry name" value="P-loop containing nucleoside triphosphate hydrolases"/>
    <property type="match status" value="1"/>
</dbReference>
<dbReference type="InterPro" id="IPR017871">
    <property type="entry name" value="ABC_transporter-like_CS"/>
</dbReference>
<dbReference type="RefSeq" id="WP_013382014.1">
    <property type="nucleotide sequence ID" value="NC_014624.2"/>
</dbReference>
<comment type="similarity">
    <text evidence="1">Belongs to the ABC transporter superfamily.</text>
</comment>
<dbReference type="InterPro" id="IPR003439">
    <property type="entry name" value="ABC_transporter-like_ATP-bd"/>
</dbReference>
<dbReference type="GO" id="GO:0005524">
    <property type="term" value="F:ATP binding"/>
    <property type="evidence" value="ECO:0007669"/>
    <property type="project" value="UniProtKB-KW"/>
</dbReference>
<evidence type="ECO:0000256" key="2">
    <source>
        <dbReference type="ARBA" id="ARBA00022448"/>
    </source>
</evidence>
<evidence type="ECO:0000313" key="6">
    <source>
        <dbReference type="EMBL" id="ADO38707.1"/>
    </source>
</evidence>
<feature type="domain" description="ABC transporter" evidence="5">
    <location>
        <begin position="4"/>
        <end position="223"/>
    </location>
</feature>
<proteinExistence type="inferred from homology"/>
<dbReference type="GeneID" id="68364659"/>
<dbReference type="eggNOG" id="COG1136">
    <property type="taxonomic scope" value="Bacteria"/>
</dbReference>
<keyword evidence="7" id="KW-1185">Reference proteome</keyword>
<evidence type="ECO:0000259" key="5">
    <source>
        <dbReference type="PROSITE" id="PS50893"/>
    </source>
</evidence>
<reference key="1">
    <citation type="submission" date="2010-09" db="EMBL/GenBank/DDBJ databases">
        <authorList>
            <person name="Roh H."/>
            <person name="Ko H.-J."/>
            <person name="Kim D."/>
            <person name="Choi D.G."/>
            <person name="Park S."/>
            <person name="Kim S."/>
            <person name="Kim K.H."/>
            <person name="Chang I.S."/>
            <person name="Choi I.-G."/>
        </authorList>
    </citation>
    <scope>NUCLEOTIDE SEQUENCE</scope>
    <source>
        <strain>KIST612</strain>
    </source>
</reference>
<dbReference type="Gene3D" id="3.40.50.300">
    <property type="entry name" value="P-loop containing nucleotide triphosphate hydrolases"/>
    <property type="match status" value="1"/>
</dbReference>
<dbReference type="PROSITE" id="PS00211">
    <property type="entry name" value="ABC_TRANSPORTER_1"/>
    <property type="match status" value="1"/>
</dbReference>